<evidence type="ECO:0000256" key="3">
    <source>
        <dbReference type="RuleBase" id="RU003476"/>
    </source>
</evidence>
<dbReference type="HAMAP" id="MF_00298">
    <property type="entry name" value="Nudix_RppH"/>
    <property type="match status" value="1"/>
</dbReference>
<evidence type="ECO:0000256" key="1">
    <source>
        <dbReference type="ARBA" id="ARBA00001936"/>
    </source>
</evidence>
<dbReference type="Gene3D" id="3.90.79.10">
    <property type="entry name" value="Nucleoside Triphosphate Pyrophosphohydrolase"/>
    <property type="match status" value="1"/>
</dbReference>
<evidence type="ECO:0000313" key="6">
    <source>
        <dbReference type="Proteomes" id="UP001497522"/>
    </source>
</evidence>
<evidence type="ECO:0000313" key="5">
    <source>
        <dbReference type="EMBL" id="CAK9881181.1"/>
    </source>
</evidence>
<dbReference type="PANTHER" id="PTHR11839:SF22">
    <property type="entry name" value="NUDIX HYDROLASE 26, CHLOROPLASTIC"/>
    <property type="match status" value="1"/>
</dbReference>
<dbReference type="NCBIfam" id="NF001938">
    <property type="entry name" value="PRK00714.1-5"/>
    <property type="match status" value="1"/>
</dbReference>
<dbReference type="EMBL" id="OZ023709">
    <property type="protein sequence ID" value="CAK9881181.1"/>
    <property type="molecule type" value="Genomic_DNA"/>
</dbReference>
<keyword evidence="6" id="KW-1185">Reference proteome</keyword>
<comment type="similarity">
    <text evidence="3">Belongs to the Nudix hydrolase family.</text>
</comment>
<dbReference type="Pfam" id="PF00293">
    <property type="entry name" value="NUDIX"/>
    <property type="match status" value="1"/>
</dbReference>
<dbReference type="SUPFAM" id="SSF55811">
    <property type="entry name" value="Nudix"/>
    <property type="match status" value="1"/>
</dbReference>
<dbReference type="PANTHER" id="PTHR11839">
    <property type="entry name" value="UDP/ADP-SUGAR PYROPHOSPHATASE"/>
    <property type="match status" value="1"/>
</dbReference>
<evidence type="ECO:0000259" key="4">
    <source>
        <dbReference type="PROSITE" id="PS51462"/>
    </source>
</evidence>
<name>A0ABP1BYD0_9BRYO</name>
<accession>A0ABP1BYD0</accession>
<dbReference type="Proteomes" id="UP001497522">
    <property type="component" value="Chromosome 8"/>
</dbReference>
<dbReference type="CDD" id="cd03671">
    <property type="entry name" value="NUDIX_Ap4A_hydrolase_plant_like"/>
    <property type="match status" value="1"/>
</dbReference>
<dbReference type="PROSITE" id="PS51462">
    <property type="entry name" value="NUDIX"/>
    <property type="match status" value="1"/>
</dbReference>
<feature type="domain" description="Nudix hydrolase" evidence="4">
    <location>
        <begin position="141"/>
        <end position="288"/>
    </location>
</feature>
<evidence type="ECO:0000256" key="2">
    <source>
        <dbReference type="ARBA" id="ARBA00022801"/>
    </source>
</evidence>
<dbReference type="NCBIfam" id="NF001936">
    <property type="entry name" value="PRK00714.1-3"/>
    <property type="match status" value="1"/>
</dbReference>
<dbReference type="InterPro" id="IPR000086">
    <property type="entry name" value="NUDIX_hydrolase_dom"/>
</dbReference>
<dbReference type="InterPro" id="IPR020476">
    <property type="entry name" value="Nudix_hydrolase"/>
</dbReference>
<proteinExistence type="inferred from homology"/>
<dbReference type="PRINTS" id="PR00502">
    <property type="entry name" value="NUDIXFAMILY"/>
</dbReference>
<gene>
    <name evidence="5" type="ORF">CSSPJE1EN2_LOCUS22580</name>
</gene>
<reference evidence="5" key="1">
    <citation type="submission" date="2024-03" db="EMBL/GenBank/DDBJ databases">
        <authorList>
            <consortium name="ELIXIR-Norway"/>
            <consortium name="Elixir Norway"/>
        </authorList>
    </citation>
    <scope>NUCLEOTIDE SEQUENCE</scope>
</reference>
<protein>
    <recommendedName>
        <fullName evidence="4">Nudix hydrolase domain-containing protein</fullName>
    </recommendedName>
</protein>
<comment type="cofactor">
    <cofactor evidence="1">
        <name>Mn(2+)</name>
        <dbReference type="ChEBI" id="CHEBI:29035"/>
    </cofactor>
</comment>
<keyword evidence="2 3" id="KW-0378">Hydrolase</keyword>
<organism evidence="5 6">
    <name type="scientific">Sphagnum jensenii</name>
    <dbReference type="NCBI Taxonomy" id="128206"/>
    <lineage>
        <taxon>Eukaryota</taxon>
        <taxon>Viridiplantae</taxon>
        <taxon>Streptophyta</taxon>
        <taxon>Embryophyta</taxon>
        <taxon>Bryophyta</taxon>
        <taxon>Sphagnophytina</taxon>
        <taxon>Sphagnopsida</taxon>
        <taxon>Sphagnales</taxon>
        <taxon>Sphagnaceae</taxon>
        <taxon>Sphagnum</taxon>
    </lineage>
</organism>
<dbReference type="InterPro" id="IPR020084">
    <property type="entry name" value="NUDIX_hydrolase_CS"/>
</dbReference>
<dbReference type="InterPro" id="IPR015797">
    <property type="entry name" value="NUDIX_hydrolase-like_dom_sf"/>
</dbReference>
<dbReference type="PROSITE" id="PS00893">
    <property type="entry name" value="NUDIX_BOX"/>
    <property type="match status" value="1"/>
</dbReference>
<sequence>MVVRVRAMLLALPLPSSLPVRLPSTSFFGPPCLAIAVASSAALVPALFCPRTISRYLSLDDGDDHDDDDHAVSSRKIGGGVDAAAAVWRSSRTKSRRRSLSIPRSRRNPEGFVVELRFRRRSFHSSSLLSMAAACNSPPPDYRANVGVCLVNSKNEVFVASRVDVPGAWQMPQGGVDEGEDPQGAAFRELREETGVVSAEVLGEVPDWLTYDFPPDVKVKITALWGREWTGQAQKWFLFRFTGDESEINLAGDGSEAAEFSEWKWLPVEEVISNAVDFKKPVYEQAFKHLAPLLKS</sequence>
<dbReference type="InterPro" id="IPR022927">
    <property type="entry name" value="RppH"/>
</dbReference>